<proteinExistence type="predicted"/>
<sequence>MYPLAILLIMGLEAMGLD</sequence>
<comment type="caution">
    <text evidence="1">The sequence shown here is derived from an EMBL/GenBank/DDBJ whole genome shotgun (WGS) entry which is preliminary data.</text>
</comment>
<reference evidence="1 2" key="1">
    <citation type="journal article" date="2018" name="PLoS ONE">
        <title>The draft genome of Kipferlia bialata reveals reductive genome evolution in fornicate parasites.</title>
        <authorList>
            <person name="Tanifuji G."/>
            <person name="Takabayashi S."/>
            <person name="Kume K."/>
            <person name="Takagi M."/>
            <person name="Nakayama T."/>
            <person name="Kamikawa R."/>
            <person name="Inagaki Y."/>
            <person name="Hashimoto T."/>
        </authorList>
    </citation>
    <scope>NUCLEOTIDE SEQUENCE [LARGE SCALE GENOMIC DNA]</scope>
    <source>
        <strain evidence="1">NY0173</strain>
    </source>
</reference>
<dbReference type="EMBL" id="BDIP01005591">
    <property type="protein sequence ID" value="GCA63939.1"/>
    <property type="molecule type" value="Genomic_DNA"/>
</dbReference>
<keyword evidence="2" id="KW-1185">Reference proteome</keyword>
<dbReference type="Proteomes" id="UP000265618">
    <property type="component" value="Unassembled WGS sequence"/>
</dbReference>
<name>A0A391P097_9EUKA</name>
<organism evidence="1 2">
    <name type="scientific">Kipferlia bialata</name>
    <dbReference type="NCBI Taxonomy" id="797122"/>
    <lineage>
        <taxon>Eukaryota</taxon>
        <taxon>Metamonada</taxon>
        <taxon>Carpediemonas-like organisms</taxon>
        <taxon>Kipferlia</taxon>
    </lineage>
</organism>
<dbReference type="AlphaFoldDB" id="A0A391P097"/>
<accession>A0A391P097</accession>
<feature type="non-terminal residue" evidence="1">
    <location>
        <position position="1"/>
    </location>
</feature>
<evidence type="ECO:0000313" key="2">
    <source>
        <dbReference type="Proteomes" id="UP000265618"/>
    </source>
</evidence>
<evidence type="ECO:0000313" key="1">
    <source>
        <dbReference type="EMBL" id="GCA63939.1"/>
    </source>
</evidence>
<gene>
    <name evidence="1" type="ORF">KIPB_012553</name>
</gene>
<protein>
    <submittedName>
        <fullName evidence="1">Uncharacterized protein</fullName>
    </submittedName>
</protein>